<protein>
    <submittedName>
        <fullName evidence="2">Uncharacterized protein</fullName>
    </submittedName>
</protein>
<feature type="region of interest" description="Disordered" evidence="1">
    <location>
        <begin position="1"/>
        <end position="21"/>
    </location>
</feature>
<dbReference type="Ensembl" id="ENSPSMT00000041474.1">
    <property type="protein sequence ID" value="ENSPSMP00000036003.1"/>
    <property type="gene ID" value="ENSPSMG00000024767.1"/>
</dbReference>
<evidence type="ECO:0000313" key="2">
    <source>
        <dbReference type="Ensembl" id="ENSPSMP00000036003.1"/>
    </source>
</evidence>
<dbReference type="Proteomes" id="UP000694414">
    <property type="component" value="Unplaced"/>
</dbReference>
<dbReference type="GeneTree" id="ENSGT00960000190923"/>
<reference evidence="2" key="1">
    <citation type="submission" date="2025-08" db="UniProtKB">
        <authorList>
            <consortium name="Ensembl"/>
        </authorList>
    </citation>
    <scope>IDENTIFICATION</scope>
</reference>
<keyword evidence="3" id="KW-1185">Reference proteome</keyword>
<evidence type="ECO:0000313" key="3">
    <source>
        <dbReference type="Proteomes" id="UP000694414"/>
    </source>
</evidence>
<sequence length="81" mass="8749">MAHAPARCPGARGSGDGEMDKPRKVALITGITGQVSAEALQQVGPHNSLSYQSFRFSGDDIIMPTYCHRENVMCMPLAVSW</sequence>
<organism evidence="2 3">
    <name type="scientific">Prolemur simus</name>
    <name type="common">Greater bamboo lemur</name>
    <name type="synonym">Hapalemur simus</name>
    <dbReference type="NCBI Taxonomy" id="1328070"/>
    <lineage>
        <taxon>Eukaryota</taxon>
        <taxon>Metazoa</taxon>
        <taxon>Chordata</taxon>
        <taxon>Craniata</taxon>
        <taxon>Vertebrata</taxon>
        <taxon>Euteleostomi</taxon>
        <taxon>Mammalia</taxon>
        <taxon>Eutheria</taxon>
        <taxon>Euarchontoglires</taxon>
        <taxon>Primates</taxon>
        <taxon>Strepsirrhini</taxon>
        <taxon>Lemuriformes</taxon>
        <taxon>Lemuridae</taxon>
        <taxon>Prolemur</taxon>
    </lineage>
</organism>
<proteinExistence type="predicted"/>
<name>A0A8C9AMV7_PROSS</name>
<dbReference type="AlphaFoldDB" id="A0A8C9AMV7"/>
<reference evidence="2" key="2">
    <citation type="submission" date="2025-09" db="UniProtKB">
        <authorList>
            <consortium name="Ensembl"/>
        </authorList>
    </citation>
    <scope>IDENTIFICATION</scope>
</reference>
<evidence type="ECO:0000256" key="1">
    <source>
        <dbReference type="SAM" id="MobiDB-lite"/>
    </source>
</evidence>
<accession>A0A8C9AMV7</accession>